<organism evidence="1 2">
    <name type="scientific">Hoyosella rhizosphaerae</name>
    <dbReference type="NCBI Taxonomy" id="1755582"/>
    <lineage>
        <taxon>Bacteria</taxon>
        <taxon>Bacillati</taxon>
        <taxon>Actinomycetota</taxon>
        <taxon>Actinomycetes</taxon>
        <taxon>Mycobacteriales</taxon>
        <taxon>Hoyosellaceae</taxon>
        <taxon>Hoyosella</taxon>
    </lineage>
</organism>
<protein>
    <submittedName>
        <fullName evidence="1">Uncharacterized protein</fullName>
    </submittedName>
</protein>
<comment type="caution">
    <text evidence="1">The sequence shown here is derived from an EMBL/GenBank/DDBJ whole genome shotgun (WGS) entry which is preliminary data.</text>
</comment>
<accession>A0A916UHV6</accession>
<dbReference type="EMBL" id="BMJH01000003">
    <property type="protein sequence ID" value="GGC72945.1"/>
    <property type="molecule type" value="Genomic_DNA"/>
</dbReference>
<reference evidence="1" key="1">
    <citation type="journal article" date="2014" name="Int. J. Syst. Evol. Microbiol.">
        <title>Complete genome sequence of Corynebacterium casei LMG S-19264T (=DSM 44701T), isolated from a smear-ripened cheese.</title>
        <authorList>
            <consortium name="US DOE Joint Genome Institute (JGI-PGF)"/>
            <person name="Walter F."/>
            <person name="Albersmeier A."/>
            <person name="Kalinowski J."/>
            <person name="Ruckert C."/>
        </authorList>
    </citation>
    <scope>NUCLEOTIDE SEQUENCE</scope>
    <source>
        <strain evidence="1">CGMCC 1.15478</strain>
    </source>
</reference>
<evidence type="ECO:0000313" key="1">
    <source>
        <dbReference type="EMBL" id="GGC72945.1"/>
    </source>
</evidence>
<proteinExistence type="predicted"/>
<gene>
    <name evidence="1" type="ORF">GCM10011410_27520</name>
</gene>
<dbReference type="Proteomes" id="UP000641514">
    <property type="component" value="Unassembled WGS sequence"/>
</dbReference>
<dbReference type="AlphaFoldDB" id="A0A916UHV6"/>
<name>A0A916UHV6_9ACTN</name>
<keyword evidence="2" id="KW-1185">Reference proteome</keyword>
<evidence type="ECO:0000313" key="2">
    <source>
        <dbReference type="Proteomes" id="UP000641514"/>
    </source>
</evidence>
<sequence>MERRDFAVAAPRTKRSVTRGHAIRHVMFNGRGIRTRWWFQTVARISARRRILTLMRVATRGRGGAWLRNILRRGKPSGAISR</sequence>
<reference evidence="1" key="2">
    <citation type="submission" date="2020-09" db="EMBL/GenBank/DDBJ databases">
        <authorList>
            <person name="Sun Q."/>
            <person name="Zhou Y."/>
        </authorList>
    </citation>
    <scope>NUCLEOTIDE SEQUENCE</scope>
    <source>
        <strain evidence="1">CGMCC 1.15478</strain>
    </source>
</reference>